<dbReference type="Pfam" id="PF20508">
    <property type="entry name" value="DUF6734"/>
    <property type="match status" value="1"/>
</dbReference>
<feature type="domain" description="DUF6734" evidence="1">
    <location>
        <begin position="1"/>
        <end position="299"/>
    </location>
</feature>
<evidence type="ECO:0000259" key="1">
    <source>
        <dbReference type="Pfam" id="PF20508"/>
    </source>
</evidence>
<dbReference type="eggNOG" id="ENOG502ZNQP">
    <property type="taxonomic scope" value="Bacteria"/>
</dbReference>
<dbReference type="RefSeq" id="WP_015330443.1">
    <property type="nucleotide sequence ID" value="NC_020054.1"/>
</dbReference>
<accession>I0K5E1</accession>
<keyword evidence="3" id="KW-1185">Reference proteome</keyword>
<proteinExistence type="predicted"/>
<dbReference type="EMBL" id="HE796683">
    <property type="protein sequence ID" value="CCG99344.1"/>
    <property type="molecule type" value="Genomic_DNA"/>
</dbReference>
<dbReference type="KEGG" id="fae:FAES_1334"/>
<dbReference type="HOGENOM" id="CLU_054034_0_0_10"/>
<name>I0K5E1_9BACT</name>
<protein>
    <recommendedName>
        <fullName evidence="1">DUF6734 domain-containing protein</fullName>
    </recommendedName>
</protein>
<dbReference type="OrthoDB" id="771064at2"/>
<gene>
    <name evidence="2" type="ORF">FAES_1334</name>
</gene>
<dbReference type="InterPro" id="IPR046621">
    <property type="entry name" value="DUF6734"/>
</dbReference>
<dbReference type="STRING" id="1166018.FAES_1334"/>
<evidence type="ECO:0000313" key="3">
    <source>
        <dbReference type="Proteomes" id="UP000011058"/>
    </source>
</evidence>
<dbReference type="Proteomes" id="UP000011058">
    <property type="component" value="Chromosome"/>
</dbReference>
<evidence type="ECO:0000313" key="2">
    <source>
        <dbReference type="EMBL" id="CCG99344.1"/>
    </source>
</evidence>
<reference evidence="2 3" key="1">
    <citation type="journal article" date="2012" name="J. Bacteriol.">
        <title>Genome Sequence of Fibrella aestuarina BUZ 2T, a Filamentous Marine Bacterium.</title>
        <authorList>
            <person name="Filippini M."/>
            <person name="Qi W."/>
            <person name="Blom J."/>
            <person name="Goesmann A."/>
            <person name="Smits T.H."/>
            <person name="Bagheri H.C."/>
        </authorList>
    </citation>
    <scope>NUCLEOTIDE SEQUENCE [LARGE SCALE GENOMIC DNA]</scope>
    <source>
        <strain evidence="3">BUZ 2T</strain>
    </source>
</reference>
<sequence>MKIVQSFWSVPALGGVGSDQSLNRSKGGWLAARYHWLAWTFSCLQLRQFHEEVELVTDARGKQILIDQLRLPYTQVRVELDAFDNANPHLWALGKLWAYRSQTVPFLHVDSDVFVWDALPTYLTDAPVAAQGIDSRDLWFYQATLETMIRGGFDLPPELRQAHRLGGYRSLNAGIFGGGDLPFIQQYSQLAIDLALRNQHRLSAVDLPDVGAGMVNLVYEQLYAWCLAKQHRRSVAVLLPHYQSADSYDLITNFMNVYEKRTTYLHLAGRKPKQDLNRCLVLEKLVRHYYPDYYDRVVALVSPAAIHCPA</sequence>
<organism evidence="2 3">
    <name type="scientific">Fibrella aestuarina BUZ 2</name>
    <dbReference type="NCBI Taxonomy" id="1166018"/>
    <lineage>
        <taxon>Bacteria</taxon>
        <taxon>Pseudomonadati</taxon>
        <taxon>Bacteroidota</taxon>
        <taxon>Cytophagia</taxon>
        <taxon>Cytophagales</taxon>
        <taxon>Spirosomataceae</taxon>
        <taxon>Fibrella</taxon>
    </lineage>
</organism>
<dbReference type="AlphaFoldDB" id="I0K5E1"/>